<dbReference type="OrthoDB" id="428260at2759"/>
<protein>
    <submittedName>
        <fullName evidence="3">Beta-lactamase/transpeptidase-like protein</fullName>
    </submittedName>
</protein>
<evidence type="ECO:0000313" key="3">
    <source>
        <dbReference type="EMBL" id="PCH33822.1"/>
    </source>
</evidence>
<dbReference type="AlphaFoldDB" id="A0A2H3IV15"/>
<dbReference type="SUPFAM" id="SSF56601">
    <property type="entry name" value="beta-lactamase/transpeptidase-like"/>
    <property type="match status" value="1"/>
</dbReference>
<dbReference type="PANTHER" id="PTHR22935:SF95">
    <property type="entry name" value="BETA-LACTAMASE-LIKE 1-RELATED"/>
    <property type="match status" value="1"/>
</dbReference>
<keyword evidence="4" id="KW-1185">Reference proteome</keyword>
<dbReference type="Pfam" id="PF00144">
    <property type="entry name" value="Beta-lactamase"/>
    <property type="match status" value="1"/>
</dbReference>
<gene>
    <name evidence="3" type="ORF">WOLCODRAFT_94263</name>
</gene>
<dbReference type="EMBL" id="KB467831">
    <property type="protein sequence ID" value="PCH33822.1"/>
    <property type="molecule type" value="Genomic_DNA"/>
</dbReference>
<organism evidence="3 4">
    <name type="scientific">Wolfiporia cocos (strain MD-104)</name>
    <name type="common">Brown rot fungus</name>
    <dbReference type="NCBI Taxonomy" id="742152"/>
    <lineage>
        <taxon>Eukaryota</taxon>
        <taxon>Fungi</taxon>
        <taxon>Dikarya</taxon>
        <taxon>Basidiomycota</taxon>
        <taxon>Agaricomycotina</taxon>
        <taxon>Agaricomycetes</taxon>
        <taxon>Polyporales</taxon>
        <taxon>Phaeolaceae</taxon>
        <taxon>Wolfiporia</taxon>
    </lineage>
</organism>
<dbReference type="Proteomes" id="UP000218811">
    <property type="component" value="Unassembled WGS sequence"/>
</dbReference>
<name>A0A2H3IV15_WOLCO</name>
<reference evidence="3 4" key="1">
    <citation type="journal article" date="2012" name="Science">
        <title>The Paleozoic origin of enzymatic lignin decomposition reconstructed from 31 fungal genomes.</title>
        <authorList>
            <person name="Floudas D."/>
            <person name="Binder M."/>
            <person name="Riley R."/>
            <person name="Barry K."/>
            <person name="Blanchette R.A."/>
            <person name="Henrissat B."/>
            <person name="Martinez A.T."/>
            <person name="Otillar R."/>
            <person name="Spatafora J.W."/>
            <person name="Yadav J.S."/>
            <person name="Aerts A."/>
            <person name="Benoit I."/>
            <person name="Boyd A."/>
            <person name="Carlson A."/>
            <person name="Copeland A."/>
            <person name="Coutinho P.M."/>
            <person name="de Vries R.P."/>
            <person name="Ferreira P."/>
            <person name="Findley K."/>
            <person name="Foster B."/>
            <person name="Gaskell J."/>
            <person name="Glotzer D."/>
            <person name="Gorecki P."/>
            <person name="Heitman J."/>
            <person name="Hesse C."/>
            <person name="Hori C."/>
            <person name="Igarashi K."/>
            <person name="Jurgens J.A."/>
            <person name="Kallen N."/>
            <person name="Kersten P."/>
            <person name="Kohler A."/>
            <person name="Kuees U."/>
            <person name="Kumar T.K.A."/>
            <person name="Kuo A."/>
            <person name="LaButti K."/>
            <person name="Larrondo L.F."/>
            <person name="Lindquist E."/>
            <person name="Ling A."/>
            <person name="Lombard V."/>
            <person name="Lucas S."/>
            <person name="Lundell T."/>
            <person name="Martin R."/>
            <person name="McLaughlin D.J."/>
            <person name="Morgenstern I."/>
            <person name="Morin E."/>
            <person name="Murat C."/>
            <person name="Nagy L.G."/>
            <person name="Nolan M."/>
            <person name="Ohm R.A."/>
            <person name="Patyshakuliyeva A."/>
            <person name="Rokas A."/>
            <person name="Ruiz-Duenas F.J."/>
            <person name="Sabat G."/>
            <person name="Salamov A."/>
            <person name="Samejima M."/>
            <person name="Schmutz J."/>
            <person name="Slot J.C."/>
            <person name="St John F."/>
            <person name="Stenlid J."/>
            <person name="Sun H."/>
            <person name="Sun S."/>
            <person name="Syed K."/>
            <person name="Tsang A."/>
            <person name="Wiebenga A."/>
            <person name="Young D."/>
            <person name="Pisabarro A."/>
            <person name="Eastwood D.C."/>
            <person name="Martin F."/>
            <person name="Cullen D."/>
            <person name="Grigoriev I.V."/>
            <person name="Hibbett D.S."/>
        </authorList>
    </citation>
    <scope>NUCLEOTIDE SEQUENCE [LARGE SCALE GENOMIC DNA]</scope>
    <source>
        <strain evidence="3 4">MD-104</strain>
    </source>
</reference>
<dbReference type="PANTHER" id="PTHR22935">
    <property type="entry name" value="PENICILLIN-BINDING PROTEIN"/>
    <property type="match status" value="1"/>
</dbReference>
<dbReference type="InterPro" id="IPR001466">
    <property type="entry name" value="Beta-lactam-related"/>
</dbReference>
<accession>A0A2H3IV15</accession>
<comment type="similarity">
    <text evidence="1">Belongs to the beta-lactamase family.</text>
</comment>
<dbReference type="Gene3D" id="3.40.710.10">
    <property type="entry name" value="DD-peptidase/beta-lactamase superfamily"/>
    <property type="match status" value="1"/>
</dbReference>
<dbReference type="InterPro" id="IPR051478">
    <property type="entry name" value="Beta-lactamase-like_AB/R"/>
</dbReference>
<evidence type="ECO:0000259" key="2">
    <source>
        <dbReference type="Pfam" id="PF00144"/>
    </source>
</evidence>
<sequence>MISILPTLKYLLAIVISAHWYGGLWTNFNDSSIHDPTQSPRFNCYPFLPDLFKQTPPTSSHHLIQTATARVDGYLRNRFETGAGDIESLSIAIVTGSGPLYEGNFGRVRSNGSEQDRMSSPPTTRHAMYRLASVSKLFEVVEGHVLKQRGALSWDDPVSKYLPQFTYCPEGYGPSSLYDSLATEPITLYHLATHLSGLGHDWPSGNVAKWPLTIDGAGAPPMNGLPFPSVSDVLESISHTRLVSPPGLYPSYSNTATGILGIALVAANQLATGDGADKEPGTYTELVRRDVFDPMGLNASHFLATEQNKDLLVVPSLQPDIADFDFLDAMNAAGGQWSSLSDLVIFTSTLLNPNSPNSVLTPYTMANWLHAAHAFEEDDWTESGLIWEIVKAKDSNGRLRRIYWKLGELYSYHSAVALHPGTSYGVAAPTAGPYPDAAAIAYNIFDIVQPYMDTALAELATLMYAGRWASADGNSTATILVERGTLFVEDFVLNGTDALATLGHPPIEATATARKRRVALRSTGRRDELRLDVGTAGFNGLKHMGCYSYWIGSDDWGMSRGAPTNLVYFTGSAEGWEKGHIEERVLHVPAMGDLEMRRQDIG</sequence>
<dbReference type="STRING" id="742152.A0A2H3IV15"/>
<proteinExistence type="inferred from homology"/>
<dbReference type="OMA" id="NSRAMYS"/>
<dbReference type="InterPro" id="IPR012338">
    <property type="entry name" value="Beta-lactam/transpept-like"/>
</dbReference>
<evidence type="ECO:0000313" key="4">
    <source>
        <dbReference type="Proteomes" id="UP000218811"/>
    </source>
</evidence>
<feature type="domain" description="Beta-lactamase-related" evidence="2">
    <location>
        <begin position="82"/>
        <end position="447"/>
    </location>
</feature>
<evidence type="ECO:0000256" key="1">
    <source>
        <dbReference type="ARBA" id="ARBA00038473"/>
    </source>
</evidence>